<proteinExistence type="predicted"/>
<gene>
    <name evidence="1" type="ORF">RA178_06255</name>
</gene>
<protein>
    <submittedName>
        <fullName evidence="1">Uncharacterized protein</fullName>
    </submittedName>
</protein>
<reference evidence="1" key="1">
    <citation type="submission" date="2023-08" db="EMBL/GenBank/DDBJ databases">
        <title>Complete genome sequence of Shewanella oncorhynchi Z-P2, a siderophore putrebactin-producing bacterium.</title>
        <authorList>
            <person name="Zhang Y."/>
        </authorList>
    </citation>
    <scope>NUCLEOTIDE SEQUENCE</scope>
    <source>
        <strain evidence="1">Z-P2</strain>
    </source>
</reference>
<name>A0AA50Q4A0_9GAMM</name>
<organism evidence="1">
    <name type="scientific">Shewanella oncorhynchi</name>
    <dbReference type="NCBI Taxonomy" id="2726434"/>
    <lineage>
        <taxon>Bacteria</taxon>
        <taxon>Pseudomonadati</taxon>
        <taxon>Pseudomonadota</taxon>
        <taxon>Gammaproteobacteria</taxon>
        <taxon>Alteromonadales</taxon>
        <taxon>Shewanellaceae</taxon>
        <taxon>Shewanella</taxon>
    </lineage>
</organism>
<dbReference type="GeneID" id="301338769"/>
<sequence>MIPLDMLSGAIHKTKYGNLEVIEYINKNSVLIRFQNTNYTTTARSSNIRRDKVKDPYSPSVHGVGYLGVGEAIADTREYKLWANMLRRCYCPITHSYSPTYKDCTVSEEWHNFQNFYKDLPKIPNYELWLNNRNYQLDKDIKVEGNKNYSLDSCLFVTSNENVLNGIMKRATIKH</sequence>
<dbReference type="EMBL" id="CP132914">
    <property type="protein sequence ID" value="WMB74214.1"/>
    <property type="molecule type" value="Genomic_DNA"/>
</dbReference>
<dbReference type="AlphaFoldDB" id="A0AA50Q4A0"/>
<accession>A0AA50Q4A0</accession>
<dbReference type="Proteomes" id="UP001236800">
    <property type="component" value="Chromosome"/>
</dbReference>
<dbReference type="KEGG" id="sog:RA178_06255"/>
<dbReference type="RefSeq" id="WP_306684950.1">
    <property type="nucleotide sequence ID" value="NZ_CP132914.1"/>
</dbReference>
<evidence type="ECO:0000313" key="1">
    <source>
        <dbReference type="EMBL" id="WMB74214.1"/>
    </source>
</evidence>